<evidence type="ECO:0000256" key="5">
    <source>
        <dbReference type="ARBA" id="ARBA00093797"/>
    </source>
</evidence>
<accession>A0A1X1D1D6</accession>
<evidence type="ECO:0000256" key="4">
    <source>
        <dbReference type="ARBA" id="ARBA00023186"/>
    </source>
</evidence>
<reference evidence="6 7" key="1">
    <citation type="journal article" date="2017" name="Antonie Van Leeuwenhoek">
        <title>Phylogenomic resolution of the bacterial genus Pantoea and its relationship with Erwinia and Tatumella.</title>
        <authorList>
            <person name="Palmer M."/>
            <person name="Steenkamp E.T."/>
            <person name="Coetzee M.P."/>
            <person name="Chan W.Y."/>
            <person name="van Zyl E."/>
            <person name="De Maayer P."/>
            <person name="Coutinho T.A."/>
            <person name="Blom J."/>
            <person name="Smits T.H."/>
            <person name="Duffy B."/>
            <person name="Venter S.N."/>
        </authorList>
    </citation>
    <scope>NUCLEOTIDE SEQUENCE [LARGE SCALE GENOMIC DNA]</scope>
    <source>
        <strain evidence="6 7">LMG 26275</strain>
    </source>
</reference>
<dbReference type="InterPro" id="IPR008622">
    <property type="entry name" value="FliT"/>
</dbReference>
<dbReference type="AlphaFoldDB" id="A0A1X1D1D6"/>
<dbReference type="RefSeq" id="WP_084933467.1">
    <property type="nucleotide sequence ID" value="NZ_MLFR01000004.1"/>
</dbReference>
<keyword evidence="3" id="KW-1005">Bacterial flagellum biogenesis</keyword>
<evidence type="ECO:0000256" key="2">
    <source>
        <dbReference type="ARBA" id="ARBA00022490"/>
    </source>
</evidence>
<evidence type="ECO:0000256" key="3">
    <source>
        <dbReference type="ARBA" id="ARBA00022795"/>
    </source>
</evidence>
<sequence length="109" mass="12588">MCNELVVQIDQMLERQQQLLSLAEQQVWDAFSEGIEHYRQQMILLIEVDIHPLEETCRREVTARLAHLLTENARLMQHIPVRLAALGSEITALQKSRHSARAYNEISLG</sequence>
<dbReference type="Gene3D" id="1.20.58.380">
    <property type="entry name" value="Flagellar protein flit"/>
    <property type="match status" value="1"/>
</dbReference>
<keyword evidence="2" id="KW-0963">Cytoplasm</keyword>
<dbReference type="GO" id="GO:0044781">
    <property type="term" value="P:bacterial-type flagellum organization"/>
    <property type="evidence" value="ECO:0007669"/>
    <property type="project" value="UniProtKB-KW"/>
</dbReference>
<gene>
    <name evidence="6" type="ORF">HA51_06515</name>
</gene>
<evidence type="ECO:0000313" key="7">
    <source>
        <dbReference type="Proteomes" id="UP000193558"/>
    </source>
</evidence>
<dbReference type="EMBL" id="MLFR01000004">
    <property type="protein sequence ID" value="ORM70427.1"/>
    <property type="molecule type" value="Genomic_DNA"/>
</dbReference>
<evidence type="ECO:0000313" key="6">
    <source>
        <dbReference type="EMBL" id="ORM70427.1"/>
    </source>
</evidence>
<evidence type="ECO:0000256" key="1">
    <source>
        <dbReference type="ARBA" id="ARBA00004514"/>
    </source>
</evidence>
<proteinExistence type="predicted"/>
<dbReference type="Pfam" id="PF05400">
    <property type="entry name" value="FliT"/>
    <property type="match status" value="1"/>
</dbReference>
<dbReference type="Proteomes" id="UP000193558">
    <property type="component" value="Unassembled WGS sequence"/>
</dbReference>
<protein>
    <recommendedName>
        <fullName evidence="5">Flagellar protein FliT</fullName>
    </recommendedName>
</protein>
<comment type="subcellular location">
    <subcellularLocation>
        <location evidence="1">Cytoplasm</location>
        <location evidence="1">Cytosol</location>
    </subcellularLocation>
</comment>
<comment type="caution">
    <text evidence="6">The sequence shown here is derived from an EMBL/GenBank/DDBJ whole genome shotgun (WGS) entry which is preliminary data.</text>
</comment>
<name>A0A1X1D1D6_9GAMM</name>
<keyword evidence="4" id="KW-0143">Chaperone</keyword>
<organism evidence="6 7">
    <name type="scientific">Pantoea rwandensis</name>
    <dbReference type="NCBI Taxonomy" id="1076550"/>
    <lineage>
        <taxon>Bacteria</taxon>
        <taxon>Pseudomonadati</taxon>
        <taxon>Pseudomonadota</taxon>
        <taxon>Gammaproteobacteria</taxon>
        <taxon>Enterobacterales</taxon>
        <taxon>Erwiniaceae</taxon>
        <taxon>Pantoea</taxon>
    </lineage>
</organism>